<name>A0ABQ2QKZ3_9ACTN</name>
<comment type="caution">
    <text evidence="2">The sequence shown here is derived from an EMBL/GenBank/DDBJ whole genome shotgun (WGS) entry which is preliminary data.</text>
</comment>
<dbReference type="RefSeq" id="WP_189245644.1">
    <property type="nucleotide sequence ID" value="NZ_BMQJ01000002.1"/>
</dbReference>
<feature type="transmembrane region" description="Helical" evidence="1">
    <location>
        <begin position="68"/>
        <end position="87"/>
    </location>
</feature>
<gene>
    <name evidence="2" type="ORF">GCM10010140_14840</name>
</gene>
<keyword evidence="1" id="KW-1133">Transmembrane helix</keyword>
<dbReference type="EMBL" id="BMQJ01000002">
    <property type="protein sequence ID" value="GGP86372.1"/>
    <property type="molecule type" value="Genomic_DNA"/>
</dbReference>
<dbReference type="Proteomes" id="UP000611554">
    <property type="component" value="Unassembled WGS sequence"/>
</dbReference>
<accession>A0ABQ2QKZ3</accession>
<organism evidence="2 3">
    <name type="scientific">Streptosporangium pseudovulgare</name>
    <dbReference type="NCBI Taxonomy" id="35765"/>
    <lineage>
        <taxon>Bacteria</taxon>
        <taxon>Bacillati</taxon>
        <taxon>Actinomycetota</taxon>
        <taxon>Actinomycetes</taxon>
        <taxon>Streptosporangiales</taxon>
        <taxon>Streptosporangiaceae</taxon>
        <taxon>Streptosporangium</taxon>
    </lineage>
</organism>
<keyword evidence="1" id="KW-0812">Transmembrane</keyword>
<protein>
    <recommendedName>
        <fullName evidence="4">Integral membrane protein</fullName>
    </recommendedName>
</protein>
<feature type="transmembrane region" description="Helical" evidence="1">
    <location>
        <begin position="34"/>
        <end position="56"/>
    </location>
</feature>
<feature type="transmembrane region" description="Helical" evidence="1">
    <location>
        <begin position="93"/>
        <end position="113"/>
    </location>
</feature>
<keyword evidence="3" id="KW-1185">Reference proteome</keyword>
<evidence type="ECO:0000313" key="3">
    <source>
        <dbReference type="Proteomes" id="UP000611554"/>
    </source>
</evidence>
<sequence>MIGPFAAALIALSLLIVVAGAVTAARGRAMGTVLLGALAVLEVALLVQAGLAIAELTGGQGIKETATFVGYLVGVLIIPPAAAFLGLAERSRWGAVVVAVGGFAVCVMVGRLLQLWQGAA</sequence>
<reference evidence="3" key="1">
    <citation type="journal article" date="2019" name="Int. J. Syst. Evol. Microbiol.">
        <title>The Global Catalogue of Microorganisms (GCM) 10K type strain sequencing project: providing services to taxonomists for standard genome sequencing and annotation.</title>
        <authorList>
            <consortium name="The Broad Institute Genomics Platform"/>
            <consortium name="The Broad Institute Genome Sequencing Center for Infectious Disease"/>
            <person name="Wu L."/>
            <person name="Ma J."/>
        </authorList>
    </citation>
    <scope>NUCLEOTIDE SEQUENCE [LARGE SCALE GENOMIC DNA]</scope>
    <source>
        <strain evidence="3">JCM 3115</strain>
    </source>
</reference>
<proteinExistence type="predicted"/>
<keyword evidence="1" id="KW-0472">Membrane</keyword>
<evidence type="ECO:0000256" key="1">
    <source>
        <dbReference type="SAM" id="Phobius"/>
    </source>
</evidence>
<evidence type="ECO:0000313" key="2">
    <source>
        <dbReference type="EMBL" id="GGP86372.1"/>
    </source>
</evidence>
<evidence type="ECO:0008006" key="4">
    <source>
        <dbReference type="Google" id="ProtNLM"/>
    </source>
</evidence>